<gene>
    <name evidence="1" type="ORF">SLAVMIC_00099</name>
</gene>
<organism evidence="1">
    <name type="scientific">uncultured marine phage</name>
    <dbReference type="NCBI Taxonomy" id="707152"/>
    <lineage>
        <taxon>Viruses</taxon>
        <taxon>environmental samples</taxon>
    </lineage>
</organism>
<accession>A0A8D9CB09</accession>
<protein>
    <submittedName>
        <fullName evidence="1">Uncharacterized protein</fullName>
    </submittedName>
</protein>
<reference evidence="1" key="1">
    <citation type="submission" date="2021-06" db="EMBL/GenBank/DDBJ databases">
        <authorList>
            <person name="Gannon L."/>
            <person name="Redgwell R T."/>
            <person name="Michniewski S."/>
            <person name="Harrison D C."/>
            <person name="Millard A."/>
        </authorList>
    </citation>
    <scope>NUCLEOTIDE SEQUENCE</scope>
</reference>
<dbReference type="EMBL" id="OU342829">
    <property type="protein sequence ID" value="CAG7579799.1"/>
    <property type="molecule type" value="Genomic_DNA"/>
</dbReference>
<sequence length="85" mass="10117">MGKSIKDYIKIRCNGTVSDDVTKLNIKHYRFYMPVYKYNGEYYVDNIPANTPIGIREYLVDLYICSEIISLKKIFREDRLKKLLD</sequence>
<name>A0A8D9CB09_9VIRU</name>
<evidence type="ECO:0000313" key="1">
    <source>
        <dbReference type="EMBL" id="CAG7579799.1"/>
    </source>
</evidence>
<proteinExistence type="predicted"/>